<gene>
    <name evidence="2" type="ORF">MM415A00726_0007</name>
    <name evidence="1" type="ORF">MM415B00544_0025</name>
</gene>
<dbReference type="EMBL" id="MT141512">
    <property type="protein sequence ID" value="QJA64080.1"/>
    <property type="molecule type" value="Genomic_DNA"/>
</dbReference>
<dbReference type="EMBL" id="MT142420">
    <property type="protein sequence ID" value="QJA80394.1"/>
    <property type="molecule type" value="Genomic_DNA"/>
</dbReference>
<evidence type="ECO:0008006" key="3">
    <source>
        <dbReference type="Google" id="ProtNLM"/>
    </source>
</evidence>
<dbReference type="AlphaFoldDB" id="A0A6M3KFH0"/>
<sequence length="335" mass="34263">MAYYHVTVAGASAKTGADWANAMGMAEFETSIEGGGAQAVAAGDIYFVAGGTYTFTANIICTTAGTATAPISVIGVKASTTNEGAAVVYADHAFGTDRPLFAGGAYYFGMNAIHHRAYNIRITSTATQAFITGAYAVAVNVKAENTSTGYGLLSNGGASQYISVEGISTGAGQGIRANGAACDYLYCWAHGPGSSGYCFVVNQYSVKLINCVVSGTGTKASIGIQAAAKYNIMALGCTVYNVSTGFNLTTTYASTFLNNIVDTCTTAFDATAAGYGNYYDYNNIYAETTKYGQADQQGPNDTAVDPAFTTPGTDFSLGVGSACIDAGLAMTLGVG</sequence>
<proteinExistence type="predicted"/>
<dbReference type="SUPFAM" id="SSF51126">
    <property type="entry name" value="Pectin lyase-like"/>
    <property type="match status" value="1"/>
</dbReference>
<dbReference type="InterPro" id="IPR011050">
    <property type="entry name" value="Pectin_lyase_fold/virulence"/>
</dbReference>
<evidence type="ECO:0000313" key="1">
    <source>
        <dbReference type="EMBL" id="QJA64080.1"/>
    </source>
</evidence>
<dbReference type="InterPro" id="IPR012334">
    <property type="entry name" value="Pectin_lyas_fold"/>
</dbReference>
<evidence type="ECO:0000313" key="2">
    <source>
        <dbReference type="EMBL" id="QJA80394.1"/>
    </source>
</evidence>
<reference evidence="2" key="1">
    <citation type="submission" date="2020-03" db="EMBL/GenBank/DDBJ databases">
        <title>The deep terrestrial virosphere.</title>
        <authorList>
            <person name="Holmfeldt K."/>
            <person name="Nilsson E."/>
            <person name="Simone D."/>
            <person name="Lopez-Fernandez M."/>
            <person name="Wu X."/>
            <person name="de Brujin I."/>
            <person name="Lundin D."/>
            <person name="Andersson A."/>
            <person name="Bertilsson S."/>
            <person name="Dopson M."/>
        </authorList>
    </citation>
    <scope>NUCLEOTIDE SEQUENCE</scope>
    <source>
        <strain evidence="2">MM415A00726</strain>
        <strain evidence="1">MM415B00544</strain>
    </source>
</reference>
<organism evidence="2">
    <name type="scientific">viral metagenome</name>
    <dbReference type="NCBI Taxonomy" id="1070528"/>
    <lineage>
        <taxon>unclassified sequences</taxon>
        <taxon>metagenomes</taxon>
        <taxon>organismal metagenomes</taxon>
    </lineage>
</organism>
<name>A0A6M3KFH0_9ZZZZ</name>
<protein>
    <recommendedName>
        <fullName evidence="3">Pectate lyase</fullName>
    </recommendedName>
</protein>
<accession>A0A6M3KFH0</accession>
<dbReference type="Gene3D" id="2.160.20.10">
    <property type="entry name" value="Single-stranded right-handed beta-helix, Pectin lyase-like"/>
    <property type="match status" value="1"/>
</dbReference>